<feature type="domain" description="PPIase FKBP-type" evidence="11">
    <location>
        <begin position="7"/>
        <end position="105"/>
    </location>
</feature>
<evidence type="ECO:0000256" key="10">
    <source>
        <dbReference type="RuleBase" id="RU003915"/>
    </source>
</evidence>
<comment type="subcellular location">
    <subcellularLocation>
        <location evidence="2">Cytoplasm</location>
    </subcellularLocation>
</comment>
<dbReference type="AlphaFoldDB" id="A0A0P1IX32"/>
<keyword evidence="4" id="KW-0963">Cytoplasm</keyword>
<keyword evidence="7 9" id="KW-0413">Isomerase</keyword>
<evidence type="ECO:0000256" key="5">
    <source>
        <dbReference type="ARBA" id="ARBA00023110"/>
    </source>
</evidence>
<dbReference type="Proteomes" id="UP000051184">
    <property type="component" value="Unassembled WGS sequence"/>
</dbReference>
<dbReference type="Gene3D" id="3.10.50.40">
    <property type="match status" value="1"/>
</dbReference>
<comment type="function">
    <text evidence="8">Also involved in hydrogenase metallocenter assembly, probably by participating in the nickel insertion step. This function in hydrogenase biosynthesis requires chaperone activity and the presence of the metal-binding domain, but not PPIase activity.</text>
</comment>
<evidence type="ECO:0000256" key="4">
    <source>
        <dbReference type="ARBA" id="ARBA00022490"/>
    </source>
</evidence>
<dbReference type="GO" id="GO:0005737">
    <property type="term" value="C:cytoplasm"/>
    <property type="evidence" value="ECO:0007669"/>
    <property type="project" value="UniProtKB-SubCell"/>
</dbReference>
<dbReference type="GO" id="GO:0042026">
    <property type="term" value="P:protein refolding"/>
    <property type="evidence" value="ECO:0007669"/>
    <property type="project" value="UniProtKB-ARBA"/>
</dbReference>
<keyword evidence="13" id="KW-1185">Reference proteome</keyword>
<evidence type="ECO:0000256" key="9">
    <source>
        <dbReference type="PROSITE-ProRule" id="PRU00277"/>
    </source>
</evidence>
<dbReference type="EC" id="5.2.1.8" evidence="10"/>
<evidence type="ECO:0000256" key="8">
    <source>
        <dbReference type="ARBA" id="ARBA00037071"/>
    </source>
</evidence>
<evidence type="ECO:0000256" key="7">
    <source>
        <dbReference type="ARBA" id="ARBA00023235"/>
    </source>
</evidence>
<dbReference type="PROSITE" id="PS50059">
    <property type="entry name" value="FKBP_PPIASE"/>
    <property type="match status" value="1"/>
</dbReference>
<gene>
    <name evidence="12" type="primary">slyD</name>
    <name evidence="12" type="ORF">TA5114_02373</name>
</gene>
<dbReference type="STRING" id="1715691.TA5113_01200"/>
<evidence type="ECO:0000259" key="11">
    <source>
        <dbReference type="PROSITE" id="PS50059"/>
    </source>
</evidence>
<sequence length="159" mass="16586">MTAATSGDSVRIHYTGTLADGTVFDSSEGREPLEFKLGSGMVIKGFDDGVTGMAVGEKKTVTIPCADAYGEFQPEMVQDVPRAQIPAEIPVEAGLVLQMQSPDGHVMPVKIVKFDDQTVTLDANHDLAGKDLTFALELVSINGTSECGTDGEGGGCGCC</sequence>
<comment type="catalytic activity">
    <reaction evidence="1 9 10">
        <text>[protein]-peptidylproline (omega=180) = [protein]-peptidylproline (omega=0)</text>
        <dbReference type="Rhea" id="RHEA:16237"/>
        <dbReference type="Rhea" id="RHEA-COMP:10747"/>
        <dbReference type="Rhea" id="RHEA-COMP:10748"/>
        <dbReference type="ChEBI" id="CHEBI:83833"/>
        <dbReference type="ChEBI" id="CHEBI:83834"/>
        <dbReference type="EC" id="5.2.1.8"/>
    </reaction>
</comment>
<keyword evidence="6" id="KW-0143">Chaperone</keyword>
<dbReference type="Pfam" id="PF00254">
    <property type="entry name" value="FKBP_C"/>
    <property type="match status" value="1"/>
</dbReference>
<dbReference type="SUPFAM" id="SSF54534">
    <property type="entry name" value="FKBP-like"/>
    <property type="match status" value="1"/>
</dbReference>
<dbReference type="InterPro" id="IPR046357">
    <property type="entry name" value="PPIase_dom_sf"/>
</dbReference>
<dbReference type="PANTHER" id="PTHR47861:SF3">
    <property type="entry name" value="FKBP-TYPE PEPTIDYL-PROLYL CIS-TRANS ISOMERASE SLYD"/>
    <property type="match status" value="1"/>
</dbReference>
<dbReference type="OrthoDB" id="9808891at2"/>
<dbReference type="EMBL" id="CYUE01000020">
    <property type="protein sequence ID" value="CUK26558.1"/>
    <property type="molecule type" value="Genomic_DNA"/>
</dbReference>
<dbReference type="PANTHER" id="PTHR47861">
    <property type="entry name" value="FKBP-TYPE PEPTIDYL-PROLYL CIS-TRANS ISOMERASE SLYD"/>
    <property type="match status" value="1"/>
</dbReference>
<organism evidence="12 13">
    <name type="scientific">Cognatishimia activa</name>
    <dbReference type="NCBI Taxonomy" id="1715691"/>
    <lineage>
        <taxon>Bacteria</taxon>
        <taxon>Pseudomonadati</taxon>
        <taxon>Pseudomonadota</taxon>
        <taxon>Alphaproteobacteria</taxon>
        <taxon>Rhodobacterales</taxon>
        <taxon>Paracoccaceae</taxon>
        <taxon>Cognatishimia</taxon>
    </lineage>
</organism>
<protein>
    <recommendedName>
        <fullName evidence="10">Peptidyl-prolyl cis-trans isomerase</fullName>
        <ecNumber evidence="10">5.2.1.8</ecNumber>
    </recommendedName>
</protein>
<evidence type="ECO:0000256" key="6">
    <source>
        <dbReference type="ARBA" id="ARBA00023186"/>
    </source>
</evidence>
<dbReference type="RefSeq" id="WP_058315435.1">
    <property type="nucleotide sequence ID" value="NZ_CYTO01000009.1"/>
</dbReference>
<comment type="similarity">
    <text evidence="3 10">Belongs to the FKBP-type PPIase family.</text>
</comment>
<proteinExistence type="inferred from homology"/>
<evidence type="ECO:0000313" key="13">
    <source>
        <dbReference type="Proteomes" id="UP000051184"/>
    </source>
</evidence>
<evidence type="ECO:0000256" key="2">
    <source>
        <dbReference type="ARBA" id="ARBA00004496"/>
    </source>
</evidence>
<name>A0A0P1IX32_9RHOB</name>
<dbReference type="InterPro" id="IPR001179">
    <property type="entry name" value="PPIase_FKBP_dom"/>
</dbReference>
<reference evidence="13" key="1">
    <citation type="submission" date="2015-09" db="EMBL/GenBank/DDBJ databases">
        <authorList>
            <person name="Rodrigo-Torres Lidia"/>
            <person name="Arahal R.David."/>
        </authorList>
    </citation>
    <scope>NUCLEOTIDE SEQUENCE [LARGE SCALE GENOMIC DNA]</scope>
    <source>
        <strain evidence="13">CECT 5114</strain>
    </source>
</reference>
<evidence type="ECO:0000256" key="1">
    <source>
        <dbReference type="ARBA" id="ARBA00000971"/>
    </source>
</evidence>
<accession>A0A0P1IX32</accession>
<dbReference type="GO" id="GO:0003755">
    <property type="term" value="F:peptidyl-prolyl cis-trans isomerase activity"/>
    <property type="evidence" value="ECO:0007669"/>
    <property type="project" value="UniProtKB-UniRule"/>
</dbReference>
<evidence type="ECO:0000256" key="3">
    <source>
        <dbReference type="ARBA" id="ARBA00006577"/>
    </source>
</evidence>
<keyword evidence="5 9" id="KW-0697">Rotamase</keyword>
<evidence type="ECO:0000313" key="12">
    <source>
        <dbReference type="EMBL" id="CUK26558.1"/>
    </source>
</evidence>